<dbReference type="STRING" id="1124188.SAMN05444377_10746"/>
<feature type="transmembrane region" description="Helical" evidence="6">
    <location>
        <begin position="208"/>
        <end position="227"/>
    </location>
</feature>
<evidence type="ECO:0000256" key="2">
    <source>
        <dbReference type="ARBA" id="ARBA00007511"/>
    </source>
</evidence>
<feature type="transmembrane region" description="Helical" evidence="6">
    <location>
        <begin position="150"/>
        <end position="170"/>
    </location>
</feature>
<dbReference type="AlphaFoldDB" id="A0A1M5AYL0"/>
<evidence type="ECO:0000256" key="1">
    <source>
        <dbReference type="ARBA" id="ARBA00004141"/>
    </source>
</evidence>
<dbReference type="RefSeq" id="WP_073363024.1">
    <property type="nucleotide sequence ID" value="NZ_FQVQ01000007.1"/>
</dbReference>
<organism evidence="7 8">
    <name type="scientific">Flavobacterium fontis</name>
    <dbReference type="NCBI Taxonomy" id="1124188"/>
    <lineage>
        <taxon>Bacteria</taxon>
        <taxon>Pseudomonadati</taxon>
        <taxon>Bacteroidota</taxon>
        <taxon>Flavobacteriia</taxon>
        <taxon>Flavobacteriales</taxon>
        <taxon>Flavobacteriaceae</taxon>
        <taxon>Flavobacterium</taxon>
    </lineage>
</organism>
<dbReference type="OrthoDB" id="9805314at2"/>
<keyword evidence="3 6" id="KW-0812">Transmembrane</keyword>
<evidence type="ECO:0000256" key="5">
    <source>
        <dbReference type="ARBA" id="ARBA00023136"/>
    </source>
</evidence>
<gene>
    <name evidence="7" type="ORF">SAMN05444377_10746</name>
</gene>
<dbReference type="GO" id="GO:0016020">
    <property type="term" value="C:membrane"/>
    <property type="evidence" value="ECO:0007669"/>
    <property type="project" value="UniProtKB-SubCell"/>
</dbReference>
<name>A0A1M5AYL0_9FLAO</name>
<comment type="subcellular location">
    <subcellularLocation>
        <location evidence="1">Membrane</location>
        <topology evidence="1">Multi-pass membrane protein</topology>
    </subcellularLocation>
</comment>
<protein>
    <submittedName>
        <fullName evidence="7">Membrane protein TerC, possibly involved in tellurium resistance</fullName>
    </submittedName>
</protein>
<keyword evidence="5 6" id="KW-0472">Membrane</keyword>
<evidence type="ECO:0000313" key="8">
    <source>
        <dbReference type="Proteomes" id="UP000184147"/>
    </source>
</evidence>
<feature type="transmembrane region" description="Helical" evidence="6">
    <location>
        <begin position="6"/>
        <end position="29"/>
    </location>
</feature>
<sequence>MTDAIIALLSLVTLEVILGLDNVIFISILADRLPEQERKKLRFWGLGLAMIMRLVLLTVIAWIMKLDATLFTIADIPFSGKGIILLLGGLFLIYKSTKEIYHKTEAANADALSAPKKATFSRLLGEVILLDLVFSIDSIITAVGMVSEIWIMYTAVIITVVIMLFASKPISEFISKHPSFKVLALCFLMMIGVSLIAEGLHFEIPKGYIYFSMAFAFLVDVIQMKTIPQKKD</sequence>
<dbReference type="Proteomes" id="UP000184147">
    <property type="component" value="Unassembled WGS sequence"/>
</dbReference>
<proteinExistence type="inferred from homology"/>
<evidence type="ECO:0000256" key="3">
    <source>
        <dbReference type="ARBA" id="ARBA00022692"/>
    </source>
</evidence>
<keyword evidence="4 6" id="KW-1133">Transmembrane helix</keyword>
<feature type="transmembrane region" description="Helical" evidence="6">
    <location>
        <begin position="76"/>
        <end position="94"/>
    </location>
</feature>
<evidence type="ECO:0000313" key="7">
    <source>
        <dbReference type="EMBL" id="SHF35315.1"/>
    </source>
</evidence>
<feature type="transmembrane region" description="Helical" evidence="6">
    <location>
        <begin position="123"/>
        <end position="144"/>
    </location>
</feature>
<feature type="transmembrane region" description="Helical" evidence="6">
    <location>
        <begin position="182"/>
        <end position="202"/>
    </location>
</feature>
<keyword evidence="8" id="KW-1185">Reference proteome</keyword>
<dbReference type="Pfam" id="PF03741">
    <property type="entry name" value="TerC"/>
    <property type="match status" value="1"/>
</dbReference>
<comment type="similarity">
    <text evidence="2">Belongs to the TerC family.</text>
</comment>
<feature type="transmembrane region" description="Helical" evidence="6">
    <location>
        <begin position="41"/>
        <end position="64"/>
    </location>
</feature>
<dbReference type="PANTHER" id="PTHR30238:SF4">
    <property type="entry name" value="SLL1022 PROTEIN"/>
    <property type="match status" value="1"/>
</dbReference>
<evidence type="ECO:0000256" key="6">
    <source>
        <dbReference type="SAM" id="Phobius"/>
    </source>
</evidence>
<reference evidence="7 8" key="1">
    <citation type="submission" date="2016-11" db="EMBL/GenBank/DDBJ databases">
        <authorList>
            <person name="Jaros S."/>
            <person name="Januszkiewicz K."/>
            <person name="Wedrychowicz H."/>
        </authorList>
    </citation>
    <scope>NUCLEOTIDE SEQUENCE [LARGE SCALE GENOMIC DNA]</scope>
    <source>
        <strain evidence="7 8">DSM 25660</strain>
    </source>
</reference>
<dbReference type="PANTHER" id="PTHR30238">
    <property type="entry name" value="MEMBRANE BOUND PREDICTED REDOX MODULATOR"/>
    <property type="match status" value="1"/>
</dbReference>
<dbReference type="EMBL" id="FQVQ01000007">
    <property type="protein sequence ID" value="SHF35315.1"/>
    <property type="molecule type" value="Genomic_DNA"/>
</dbReference>
<accession>A0A1M5AYL0</accession>
<evidence type="ECO:0000256" key="4">
    <source>
        <dbReference type="ARBA" id="ARBA00022989"/>
    </source>
</evidence>
<dbReference type="InterPro" id="IPR005496">
    <property type="entry name" value="Integral_membrane_TerC"/>
</dbReference>